<reference evidence="1 2" key="1">
    <citation type="submission" date="2016-10" db="EMBL/GenBank/DDBJ databases">
        <authorList>
            <person name="de Groot N.N."/>
        </authorList>
    </citation>
    <scope>NUCLEOTIDE SEQUENCE [LARGE SCALE GENOMIC DNA]</scope>
    <source>
        <strain evidence="1 2">CGMCC 4.1877</strain>
    </source>
</reference>
<evidence type="ECO:0000313" key="2">
    <source>
        <dbReference type="Proteomes" id="UP000199614"/>
    </source>
</evidence>
<sequence>MIRSWAPGLRTTPVWFTLEHMYVRDVSWCRCAGCGVQAELPAGETAGVEVPCPDCAGPMTEEWTWETAA</sequence>
<dbReference type="EMBL" id="FOUY01000050">
    <property type="protein sequence ID" value="SFO38989.1"/>
    <property type="molecule type" value="Genomic_DNA"/>
</dbReference>
<gene>
    <name evidence="1" type="ORF">SAMN05216207_105027</name>
</gene>
<accession>A0A1I5GSS3</accession>
<dbReference type="Proteomes" id="UP000199614">
    <property type="component" value="Unassembled WGS sequence"/>
</dbReference>
<evidence type="ECO:0000313" key="1">
    <source>
        <dbReference type="EMBL" id="SFO38989.1"/>
    </source>
</evidence>
<organism evidence="1 2">
    <name type="scientific">Pseudonocardia ammonioxydans</name>
    <dbReference type="NCBI Taxonomy" id="260086"/>
    <lineage>
        <taxon>Bacteria</taxon>
        <taxon>Bacillati</taxon>
        <taxon>Actinomycetota</taxon>
        <taxon>Actinomycetes</taxon>
        <taxon>Pseudonocardiales</taxon>
        <taxon>Pseudonocardiaceae</taxon>
        <taxon>Pseudonocardia</taxon>
    </lineage>
</organism>
<name>A0A1I5GSS3_PSUAM</name>
<protein>
    <submittedName>
        <fullName evidence="1">Uncharacterized protein</fullName>
    </submittedName>
</protein>
<dbReference type="STRING" id="260086.SAMN05216207_105027"/>
<proteinExistence type="predicted"/>
<keyword evidence="2" id="KW-1185">Reference proteome</keyword>
<dbReference type="AlphaFoldDB" id="A0A1I5GSS3"/>